<evidence type="ECO:0000256" key="6">
    <source>
        <dbReference type="ARBA" id="ARBA00022723"/>
    </source>
</evidence>
<protein>
    <submittedName>
        <fullName evidence="12">2,4-dienoyl-CoA reductase</fullName>
    </submittedName>
</protein>
<keyword evidence="13" id="KW-1185">Reference proteome</keyword>
<dbReference type="OrthoDB" id="9772736at2"/>
<evidence type="ECO:0000256" key="3">
    <source>
        <dbReference type="ARBA" id="ARBA00011048"/>
    </source>
</evidence>
<dbReference type="PANTHER" id="PTHR42917">
    <property type="entry name" value="2,4-DIENOYL-COA REDUCTASE"/>
    <property type="match status" value="1"/>
</dbReference>
<dbReference type="PRINTS" id="PR00469">
    <property type="entry name" value="PNDRDTASEII"/>
</dbReference>
<evidence type="ECO:0000313" key="12">
    <source>
        <dbReference type="EMBL" id="SHK87906.1"/>
    </source>
</evidence>
<dbReference type="Proteomes" id="UP000183997">
    <property type="component" value="Unassembled WGS sequence"/>
</dbReference>
<dbReference type="CDD" id="cd02803">
    <property type="entry name" value="OYE_like_FMN_family"/>
    <property type="match status" value="1"/>
</dbReference>
<accession>A0A1M6W2R0</accession>
<dbReference type="PRINTS" id="PR00368">
    <property type="entry name" value="FADPNR"/>
</dbReference>
<keyword evidence="8" id="KW-0408">Iron</keyword>
<comment type="cofactor">
    <cofactor evidence="1">
        <name>FMN</name>
        <dbReference type="ChEBI" id="CHEBI:58210"/>
    </cofactor>
</comment>
<comment type="similarity">
    <text evidence="3">In the N-terminal section; belongs to the NADH:flavin oxidoreductase/NADH oxidase family.</text>
</comment>
<dbReference type="Gene3D" id="3.20.20.70">
    <property type="entry name" value="Aldolase class I"/>
    <property type="match status" value="1"/>
</dbReference>
<dbReference type="Gene3D" id="3.50.50.60">
    <property type="entry name" value="FAD/NAD(P)-binding domain"/>
    <property type="match status" value="1"/>
</dbReference>
<comment type="cofactor">
    <cofactor evidence="2">
        <name>[4Fe-4S] cluster</name>
        <dbReference type="ChEBI" id="CHEBI:49883"/>
    </cofactor>
</comment>
<dbReference type="EMBL" id="FRAR01000027">
    <property type="protein sequence ID" value="SHK87906.1"/>
    <property type="molecule type" value="Genomic_DNA"/>
</dbReference>
<sequence length="649" mass="70866">MYNRFEKLFTPFKIGSMEVKNRIVMSPMGTNSANIDGRISVDEIDYFEERAKGGVGMIITGCMFLTKDLAQGSLEGVLEDNYVIPTLTELCEAVQRYGTKICAQISCGTGRNAFPNMFGDPPVSASAIPSQFNPDVLCHPLTVEEIKAIMDQFAAAAKKVQMAGFDAIEIHGHAGYLIDQFISPIWNKREDEYGGSLENRMRFAVEIVQSIRSAVGKDMPILFRISCDHRFNGGRTLEESEKMLKILEDAGVDALDIDAGSYESIDYIFPPTYLGDACMAYVCKAARKAVSVPLLNSGNHTPETAVKLIESGDADFAMFGRQLIADPHTPNKLLENRRQDVRPCIRCNQDCIGRIVDRLTKISCSVNPRACFEKRFIIEETKSPKNVVVIGGGPAGLEAARVAALKGHQVTLFEKHGILGGQLTSAATPSFKRPLRDLIKWYEVQLAKLRVKIELNTEIKKDDDPILEKADRIIVAVGAVPTNPPISGIDGSNVIGIIEAHLNKELVKGENIVIAGGGLSGCDSALELAMEGKKVTIIEMRQSVGPDVMFINAAALMPMLEKYGVRLLPGHKVLAFDTRGVKAQKTDGSEVFIEADTIITAFGVKRNNKLFEDISSKYHIKTRPVGDCETVGNVGTAVRSGFFAGLAIE</sequence>
<evidence type="ECO:0000259" key="10">
    <source>
        <dbReference type="Pfam" id="PF00724"/>
    </source>
</evidence>
<dbReference type="GO" id="GO:0010181">
    <property type="term" value="F:FMN binding"/>
    <property type="evidence" value="ECO:0007669"/>
    <property type="project" value="InterPro"/>
</dbReference>
<feature type="domain" description="NADH:flavin oxidoreductase/NADH oxidase N-terminal" evidence="10">
    <location>
        <begin position="7"/>
        <end position="338"/>
    </location>
</feature>
<dbReference type="InterPro" id="IPR023753">
    <property type="entry name" value="FAD/NAD-binding_dom"/>
</dbReference>
<evidence type="ECO:0000256" key="2">
    <source>
        <dbReference type="ARBA" id="ARBA00001966"/>
    </source>
</evidence>
<dbReference type="AlphaFoldDB" id="A0A1M6W2R0"/>
<dbReference type="SUPFAM" id="SSF51395">
    <property type="entry name" value="FMN-linked oxidoreductases"/>
    <property type="match status" value="1"/>
</dbReference>
<dbReference type="GO" id="GO:0051536">
    <property type="term" value="F:iron-sulfur cluster binding"/>
    <property type="evidence" value="ECO:0007669"/>
    <property type="project" value="UniProtKB-KW"/>
</dbReference>
<reference evidence="13" key="1">
    <citation type="submission" date="2016-11" db="EMBL/GenBank/DDBJ databases">
        <authorList>
            <person name="Varghese N."/>
            <person name="Submissions S."/>
        </authorList>
    </citation>
    <scope>NUCLEOTIDE SEQUENCE [LARGE SCALE GENOMIC DNA]</scope>
    <source>
        <strain evidence="13">DSM 10349</strain>
    </source>
</reference>
<dbReference type="STRING" id="1121421.SAMN02745123_03460"/>
<evidence type="ECO:0000256" key="8">
    <source>
        <dbReference type="ARBA" id="ARBA00023004"/>
    </source>
</evidence>
<evidence type="ECO:0000256" key="9">
    <source>
        <dbReference type="ARBA" id="ARBA00023014"/>
    </source>
</evidence>
<dbReference type="GO" id="GO:0016491">
    <property type="term" value="F:oxidoreductase activity"/>
    <property type="evidence" value="ECO:0007669"/>
    <property type="project" value="UniProtKB-KW"/>
</dbReference>
<dbReference type="InterPro" id="IPR013785">
    <property type="entry name" value="Aldolase_TIM"/>
</dbReference>
<dbReference type="Pfam" id="PF00724">
    <property type="entry name" value="Oxidored_FMN"/>
    <property type="match status" value="1"/>
</dbReference>
<evidence type="ECO:0000259" key="11">
    <source>
        <dbReference type="Pfam" id="PF07992"/>
    </source>
</evidence>
<dbReference type="InterPro" id="IPR036188">
    <property type="entry name" value="FAD/NAD-bd_sf"/>
</dbReference>
<dbReference type="GO" id="GO:0046872">
    <property type="term" value="F:metal ion binding"/>
    <property type="evidence" value="ECO:0007669"/>
    <property type="project" value="UniProtKB-KW"/>
</dbReference>
<dbReference type="InterPro" id="IPR051793">
    <property type="entry name" value="NADH:flavin_oxidoreductase"/>
</dbReference>
<feature type="domain" description="FAD/NAD(P)-binding" evidence="11">
    <location>
        <begin position="386"/>
        <end position="615"/>
    </location>
</feature>
<organism evidence="12 13">
    <name type="scientific">Desulforamulus aeronauticus DSM 10349</name>
    <dbReference type="NCBI Taxonomy" id="1121421"/>
    <lineage>
        <taxon>Bacteria</taxon>
        <taxon>Bacillati</taxon>
        <taxon>Bacillota</taxon>
        <taxon>Clostridia</taxon>
        <taxon>Eubacteriales</taxon>
        <taxon>Peptococcaceae</taxon>
        <taxon>Desulforamulus</taxon>
    </lineage>
</organism>
<name>A0A1M6W2R0_9FIRM</name>
<dbReference type="RefSeq" id="WP_072916877.1">
    <property type="nucleotide sequence ID" value="NZ_FRAR01000027.1"/>
</dbReference>
<keyword evidence="9" id="KW-0411">Iron-sulfur</keyword>
<keyword evidence="6" id="KW-0479">Metal-binding</keyword>
<dbReference type="Gene3D" id="3.40.50.720">
    <property type="entry name" value="NAD(P)-binding Rossmann-like Domain"/>
    <property type="match status" value="1"/>
</dbReference>
<dbReference type="SUPFAM" id="SSF51905">
    <property type="entry name" value="FAD/NAD(P)-binding domain"/>
    <property type="match status" value="1"/>
</dbReference>
<evidence type="ECO:0000256" key="4">
    <source>
        <dbReference type="ARBA" id="ARBA00022630"/>
    </source>
</evidence>
<dbReference type="InterPro" id="IPR001155">
    <property type="entry name" value="OxRdtase_FMN_N"/>
</dbReference>
<gene>
    <name evidence="12" type="ORF">SAMN02745123_03460</name>
</gene>
<evidence type="ECO:0000256" key="5">
    <source>
        <dbReference type="ARBA" id="ARBA00022643"/>
    </source>
</evidence>
<proteinExistence type="inferred from homology"/>
<dbReference type="Pfam" id="PF07992">
    <property type="entry name" value="Pyr_redox_2"/>
    <property type="match status" value="1"/>
</dbReference>
<keyword evidence="7" id="KW-0560">Oxidoreductase</keyword>
<dbReference type="PANTHER" id="PTHR42917:SF2">
    <property type="entry name" value="2,4-DIENOYL-COA REDUCTASE [(2E)-ENOYL-COA-PRODUCING]"/>
    <property type="match status" value="1"/>
</dbReference>
<evidence type="ECO:0000256" key="7">
    <source>
        <dbReference type="ARBA" id="ARBA00023002"/>
    </source>
</evidence>
<keyword evidence="4" id="KW-0285">Flavoprotein</keyword>
<keyword evidence="5" id="KW-0288">FMN</keyword>
<evidence type="ECO:0000313" key="13">
    <source>
        <dbReference type="Proteomes" id="UP000183997"/>
    </source>
</evidence>
<evidence type="ECO:0000256" key="1">
    <source>
        <dbReference type="ARBA" id="ARBA00001917"/>
    </source>
</evidence>